<organism evidence="2 3">
    <name type="scientific">Trichomonas vaginalis (strain ATCC PRA-98 / G3)</name>
    <dbReference type="NCBI Taxonomy" id="412133"/>
    <lineage>
        <taxon>Eukaryota</taxon>
        <taxon>Metamonada</taxon>
        <taxon>Parabasalia</taxon>
        <taxon>Trichomonadida</taxon>
        <taxon>Trichomonadidae</taxon>
        <taxon>Trichomonas</taxon>
    </lineage>
</organism>
<accession>A2EHD8</accession>
<dbReference type="AlphaFoldDB" id="A2EHD8"/>
<reference evidence="2" key="1">
    <citation type="submission" date="2006-10" db="EMBL/GenBank/DDBJ databases">
        <authorList>
            <person name="Amadeo P."/>
            <person name="Zhao Q."/>
            <person name="Wortman J."/>
            <person name="Fraser-Liggett C."/>
            <person name="Carlton J."/>
        </authorList>
    </citation>
    <scope>NUCLEOTIDE SEQUENCE</scope>
    <source>
        <strain evidence="2">G3</strain>
    </source>
</reference>
<evidence type="ECO:0000313" key="3">
    <source>
        <dbReference type="Proteomes" id="UP000001542"/>
    </source>
</evidence>
<dbReference type="InParanoid" id="A2EHD8"/>
<dbReference type="RefSeq" id="XP_001320139.1">
    <property type="nucleotide sequence ID" value="XM_001320104.1"/>
</dbReference>
<keyword evidence="3" id="KW-1185">Reference proteome</keyword>
<dbReference type="Proteomes" id="UP000001542">
    <property type="component" value="Unassembled WGS sequence"/>
</dbReference>
<dbReference type="EMBL" id="DS113389">
    <property type="protein sequence ID" value="EAY07916.1"/>
    <property type="molecule type" value="Genomic_DNA"/>
</dbReference>
<dbReference type="OrthoDB" id="193650at2759"/>
<evidence type="ECO:0000256" key="1">
    <source>
        <dbReference type="SAM" id="MobiDB-lite"/>
    </source>
</evidence>
<evidence type="ECO:0000313" key="2">
    <source>
        <dbReference type="EMBL" id="EAY07916.1"/>
    </source>
</evidence>
<feature type="compositionally biased region" description="Low complexity" evidence="1">
    <location>
        <begin position="139"/>
        <end position="151"/>
    </location>
</feature>
<dbReference type="VEuPathDB" id="TrichDB:TVAGG3_0350180"/>
<gene>
    <name evidence="2" type="ORF">TVAG_064630</name>
</gene>
<dbReference type="KEGG" id="tva:4765809"/>
<sequence>MAHSSRKDQQQQQIIPENFYDNLLVNQNASTHIVHEILEQIITEGAQILHTKYLHSQIKPYASRTLARELVMNASWALEPIGPNDVTAEPDEDLEIPPIDEWAGGVLPVRSADATGLRSAVPPPREPKVQTSNSTRPHPQVVTQQRQLPQQESKTTTSQATHRSQKGNTQKEAPRKKPKPQVSEAVAITRAFEEAKKKTAVSMKAVTVDSDFSVIQITEPKGLPPALIVPKVTTKRAQHVEQPTTGGRQQARAVIRKPQPQQKRRVVPKLVEPDQPIFDEEIAEVSYSDKFICAPGVTFKDGTVVKSRAQQANPNQMTRAQYEAYLEEMKRGDSN</sequence>
<feature type="region of interest" description="Disordered" evidence="1">
    <location>
        <begin position="235"/>
        <end position="266"/>
    </location>
</feature>
<dbReference type="VEuPathDB" id="TrichDB:TVAG_064630"/>
<proteinExistence type="predicted"/>
<name>A2EHD8_TRIV3</name>
<protein>
    <submittedName>
        <fullName evidence="2">Uncharacterized protein</fullName>
    </submittedName>
</protein>
<reference evidence="2" key="2">
    <citation type="journal article" date="2007" name="Science">
        <title>Draft genome sequence of the sexually transmitted pathogen Trichomonas vaginalis.</title>
        <authorList>
            <person name="Carlton J.M."/>
            <person name="Hirt R.P."/>
            <person name="Silva J.C."/>
            <person name="Delcher A.L."/>
            <person name="Schatz M."/>
            <person name="Zhao Q."/>
            <person name="Wortman J.R."/>
            <person name="Bidwell S.L."/>
            <person name="Alsmark U.C.M."/>
            <person name="Besteiro S."/>
            <person name="Sicheritz-Ponten T."/>
            <person name="Noel C.J."/>
            <person name="Dacks J.B."/>
            <person name="Foster P.G."/>
            <person name="Simillion C."/>
            <person name="Van de Peer Y."/>
            <person name="Miranda-Saavedra D."/>
            <person name="Barton G.J."/>
            <person name="Westrop G.D."/>
            <person name="Mueller S."/>
            <person name="Dessi D."/>
            <person name="Fiori P.L."/>
            <person name="Ren Q."/>
            <person name="Paulsen I."/>
            <person name="Zhang H."/>
            <person name="Bastida-Corcuera F.D."/>
            <person name="Simoes-Barbosa A."/>
            <person name="Brown M.T."/>
            <person name="Hayes R.D."/>
            <person name="Mukherjee M."/>
            <person name="Okumura C.Y."/>
            <person name="Schneider R."/>
            <person name="Smith A.J."/>
            <person name="Vanacova S."/>
            <person name="Villalvazo M."/>
            <person name="Haas B.J."/>
            <person name="Pertea M."/>
            <person name="Feldblyum T.V."/>
            <person name="Utterback T.R."/>
            <person name="Shu C.L."/>
            <person name="Osoegawa K."/>
            <person name="de Jong P.J."/>
            <person name="Hrdy I."/>
            <person name="Horvathova L."/>
            <person name="Zubacova Z."/>
            <person name="Dolezal P."/>
            <person name="Malik S.B."/>
            <person name="Logsdon J.M. Jr."/>
            <person name="Henze K."/>
            <person name="Gupta A."/>
            <person name="Wang C.C."/>
            <person name="Dunne R.L."/>
            <person name="Upcroft J.A."/>
            <person name="Upcroft P."/>
            <person name="White O."/>
            <person name="Salzberg S.L."/>
            <person name="Tang P."/>
            <person name="Chiu C.-H."/>
            <person name="Lee Y.-S."/>
            <person name="Embley T.M."/>
            <person name="Coombs G.H."/>
            <person name="Mottram J.C."/>
            <person name="Tachezy J."/>
            <person name="Fraser-Liggett C.M."/>
            <person name="Johnson P.J."/>
        </authorList>
    </citation>
    <scope>NUCLEOTIDE SEQUENCE [LARGE SCALE GENOMIC DNA]</scope>
    <source>
        <strain evidence="2">G3</strain>
    </source>
</reference>
<feature type="compositionally biased region" description="Polar residues" evidence="1">
    <location>
        <begin position="152"/>
        <end position="171"/>
    </location>
</feature>
<feature type="region of interest" description="Disordered" evidence="1">
    <location>
        <begin position="116"/>
        <end position="184"/>
    </location>
</feature>